<accession>A0ABY5GCP5</accession>
<feature type="region of interest" description="Disordered" evidence="1">
    <location>
        <begin position="1"/>
        <end position="24"/>
    </location>
</feature>
<gene>
    <name evidence="2" type="ORF">NNL38_11705</name>
</gene>
<dbReference type="RefSeq" id="WP_255388215.1">
    <property type="nucleotide sequence ID" value="NZ_CP101508.1"/>
</dbReference>
<dbReference type="Proteomes" id="UP001057998">
    <property type="component" value="Chromosome 1"/>
</dbReference>
<sequence>MRIDNSQHTAFTPSETSKLKKTTATEVNHKIPQTVSTISSPQSQIPQLRNLLKQMNVLQRFFTTFIAHGTHTSATPPPVFTQAMAQLLMPENQAALIQWLRQGAGKQPLAQLLAQSNQPSSPLHQWLMQLTPELKEEFQAMLRLSAEQRLAPAHKETEQVVLQLPLLHPDGRESKLTIEKDAEQTRHGKPAPPRWTVRIALPVGEKDTVFATALWDQHKLSLGFECDNLQLLKRAQSLTPLLTERLTTMGIRCDTTQFKLRQPESPQPESKGLLIRV</sequence>
<evidence type="ECO:0000256" key="1">
    <source>
        <dbReference type="SAM" id="MobiDB-lite"/>
    </source>
</evidence>
<protein>
    <recommendedName>
        <fullName evidence="4">Flagellar hook-length control protein-like C-terminal domain-containing protein</fullName>
    </recommendedName>
</protein>
<proteinExistence type="predicted"/>
<reference evidence="2" key="1">
    <citation type="submission" date="2022-07" db="EMBL/GenBank/DDBJ databases">
        <title>Genome sequencing of Photobacterium atrarenae GJH2-4.</title>
        <authorList>
            <person name="Park S.-J."/>
        </authorList>
    </citation>
    <scope>NUCLEOTIDE SEQUENCE</scope>
    <source>
        <strain evidence="2">GJH2-4</strain>
    </source>
</reference>
<evidence type="ECO:0000313" key="2">
    <source>
        <dbReference type="EMBL" id="UTV27004.1"/>
    </source>
</evidence>
<evidence type="ECO:0008006" key="4">
    <source>
        <dbReference type="Google" id="ProtNLM"/>
    </source>
</evidence>
<dbReference type="EMBL" id="CP101508">
    <property type="protein sequence ID" value="UTV27004.1"/>
    <property type="molecule type" value="Genomic_DNA"/>
</dbReference>
<name>A0ABY5GCP5_9GAMM</name>
<evidence type="ECO:0000313" key="3">
    <source>
        <dbReference type="Proteomes" id="UP001057998"/>
    </source>
</evidence>
<organism evidence="2 3">
    <name type="scientific">Photobacterium atrarenae</name>
    <dbReference type="NCBI Taxonomy" id="865757"/>
    <lineage>
        <taxon>Bacteria</taxon>
        <taxon>Pseudomonadati</taxon>
        <taxon>Pseudomonadota</taxon>
        <taxon>Gammaproteobacteria</taxon>
        <taxon>Vibrionales</taxon>
        <taxon>Vibrionaceae</taxon>
        <taxon>Photobacterium</taxon>
    </lineage>
</organism>
<keyword evidence="3" id="KW-1185">Reference proteome</keyword>